<name>A0A0A9Z3H3_LYGHE</name>
<protein>
    <submittedName>
        <fullName evidence="2">Copia protein</fullName>
    </submittedName>
</protein>
<proteinExistence type="predicted"/>
<evidence type="ECO:0000259" key="1">
    <source>
        <dbReference type="Pfam" id="PF22936"/>
    </source>
</evidence>
<gene>
    <name evidence="2" type="primary">GIP_4</name>
    <name evidence="2" type="ORF">CM83_660</name>
</gene>
<sequence>QGTHTQNANESEVALIAMKCNQSPMKLNSNNVFLIDSGASCHLFRQELESLLCDVELIDRPINIRIANGEYMTANKRGKLRARCQGKILNIEGIIVPGLEHNLLSVSEMAKKGNIVIVNESGLIIKGSGIELKCN</sequence>
<feature type="non-terminal residue" evidence="2">
    <location>
        <position position="135"/>
    </location>
</feature>
<dbReference type="InterPro" id="IPR054722">
    <property type="entry name" value="PolX-like_BBD"/>
</dbReference>
<reference evidence="2" key="2">
    <citation type="submission" date="2014-07" db="EMBL/GenBank/DDBJ databases">
        <authorList>
            <person name="Hull J."/>
        </authorList>
    </citation>
    <scope>NUCLEOTIDE SEQUENCE</scope>
</reference>
<evidence type="ECO:0000313" key="2">
    <source>
        <dbReference type="EMBL" id="JAG39812.1"/>
    </source>
</evidence>
<dbReference type="Pfam" id="PF22936">
    <property type="entry name" value="Pol_BBD"/>
    <property type="match status" value="1"/>
</dbReference>
<feature type="non-terminal residue" evidence="2">
    <location>
        <position position="1"/>
    </location>
</feature>
<dbReference type="EMBL" id="GBHO01003792">
    <property type="protein sequence ID" value="JAG39812.1"/>
    <property type="molecule type" value="Transcribed_RNA"/>
</dbReference>
<reference evidence="2" key="1">
    <citation type="journal article" date="2014" name="PLoS ONE">
        <title>Transcriptome-Based Identification of ABC Transporters in the Western Tarnished Plant Bug Lygus hesperus.</title>
        <authorList>
            <person name="Hull J.J."/>
            <person name="Chaney K."/>
            <person name="Geib S.M."/>
            <person name="Fabrick J.A."/>
            <person name="Brent C.S."/>
            <person name="Walsh D."/>
            <person name="Lavine L.C."/>
        </authorList>
    </citation>
    <scope>NUCLEOTIDE SEQUENCE</scope>
</reference>
<feature type="domain" description="Retrovirus-related Pol polyprotein from transposon TNT 1-94-like beta-barrel" evidence="1">
    <location>
        <begin position="33"/>
        <end position="113"/>
    </location>
</feature>
<organism evidence="2">
    <name type="scientific">Lygus hesperus</name>
    <name type="common">Western plant bug</name>
    <dbReference type="NCBI Taxonomy" id="30085"/>
    <lineage>
        <taxon>Eukaryota</taxon>
        <taxon>Metazoa</taxon>
        <taxon>Ecdysozoa</taxon>
        <taxon>Arthropoda</taxon>
        <taxon>Hexapoda</taxon>
        <taxon>Insecta</taxon>
        <taxon>Pterygota</taxon>
        <taxon>Neoptera</taxon>
        <taxon>Paraneoptera</taxon>
        <taxon>Hemiptera</taxon>
        <taxon>Heteroptera</taxon>
        <taxon>Panheteroptera</taxon>
        <taxon>Cimicomorpha</taxon>
        <taxon>Miridae</taxon>
        <taxon>Mirini</taxon>
        <taxon>Lygus</taxon>
    </lineage>
</organism>
<accession>A0A0A9Z3H3</accession>
<dbReference type="AlphaFoldDB" id="A0A0A9Z3H3"/>